<keyword evidence="1" id="KW-0812">Transmembrane</keyword>
<reference evidence="3" key="2">
    <citation type="journal article" date="2024" name="Antonie Van Leeuwenhoek">
        <title>Roseihalotalea indica gen. nov., sp. nov., a halophilic Bacteroidetes from mesopelagic Southwest Indian Ocean with higher carbohydrate metabolic potential.</title>
        <authorList>
            <person name="Chen B."/>
            <person name="Zhang M."/>
            <person name="Lin D."/>
            <person name="Ye J."/>
            <person name="Tang K."/>
        </authorList>
    </citation>
    <scope>NUCLEOTIDE SEQUENCE</scope>
    <source>
        <strain evidence="3">TK19036</strain>
    </source>
</reference>
<dbReference type="InterPro" id="IPR036890">
    <property type="entry name" value="HATPase_C_sf"/>
</dbReference>
<keyword evidence="1" id="KW-1133">Transmembrane helix</keyword>
<keyword evidence="3" id="KW-0808">Transferase</keyword>
<feature type="transmembrane region" description="Helical" evidence="1">
    <location>
        <begin position="37"/>
        <end position="59"/>
    </location>
</feature>
<dbReference type="EMBL" id="CP120682">
    <property type="protein sequence ID" value="WKN35737.1"/>
    <property type="molecule type" value="Genomic_DNA"/>
</dbReference>
<evidence type="ECO:0000313" key="3">
    <source>
        <dbReference type="EMBL" id="WKN35737.1"/>
    </source>
</evidence>
<feature type="domain" description="Signal transduction histidine kinase internal region" evidence="2">
    <location>
        <begin position="151"/>
        <end position="228"/>
    </location>
</feature>
<feature type="transmembrane region" description="Helical" evidence="1">
    <location>
        <begin position="117"/>
        <end position="136"/>
    </location>
</feature>
<organism evidence="3">
    <name type="scientific">Roseihalotalea indica</name>
    <dbReference type="NCBI Taxonomy" id="2867963"/>
    <lineage>
        <taxon>Bacteria</taxon>
        <taxon>Pseudomonadati</taxon>
        <taxon>Bacteroidota</taxon>
        <taxon>Cytophagia</taxon>
        <taxon>Cytophagales</taxon>
        <taxon>Catalimonadaceae</taxon>
        <taxon>Roseihalotalea</taxon>
    </lineage>
</organism>
<gene>
    <name evidence="3" type="ORF">K4G66_25550</name>
</gene>
<evidence type="ECO:0000259" key="2">
    <source>
        <dbReference type="Pfam" id="PF06580"/>
    </source>
</evidence>
<feature type="transmembrane region" description="Helical" evidence="1">
    <location>
        <begin position="65"/>
        <end position="88"/>
    </location>
</feature>
<reference evidence="3" key="1">
    <citation type="journal article" date="2023" name="Comput. Struct. Biotechnol. J.">
        <title>Discovery of a novel marine Bacteroidetes with a rich repertoire of carbohydrate-active enzymes.</title>
        <authorList>
            <person name="Chen B."/>
            <person name="Liu G."/>
            <person name="Chen Q."/>
            <person name="Wang H."/>
            <person name="Liu L."/>
            <person name="Tang K."/>
        </authorList>
    </citation>
    <scope>NUCLEOTIDE SEQUENCE</scope>
    <source>
        <strain evidence="3">TK19036</strain>
    </source>
</reference>
<keyword evidence="3" id="KW-0418">Kinase</keyword>
<accession>A0AA49GJ93</accession>
<feature type="transmembrane region" description="Helical" evidence="1">
    <location>
        <begin position="6"/>
        <end position="25"/>
    </location>
</feature>
<dbReference type="InterPro" id="IPR010559">
    <property type="entry name" value="Sig_transdc_His_kin_internal"/>
</dbReference>
<protein>
    <submittedName>
        <fullName evidence="3">Histidine kinase</fullName>
    </submittedName>
</protein>
<proteinExistence type="predicted"/>
<dbReference type="SUPFAM" id="SSF55874">
    <property type="entry name" value="ATPase domain of HSP90 chaperone/DNA topoisomerase II/histidine kinase"/>
    <property type="match status" value="1"/>
</dbReference>
<keyword evidence="1" id="KW-0472">Membrane</keyword>
<dbReference type="GO" id="GO:0016020">
    <property type="term" value="C:membrane"/>
    <property type="evidence" value="ECO:0007669"/>
    <property type="project" value="InterPro"/>
</dbReference>
<dbReference type="PANTHER" id="PTHR34220:SF7">
    <property type="entry name" value="SENSOR HISTIDINE KINASE YPDA"/>
    <property type="match status" value="1"/>
</dbReference>
<dbReference type="Pfam" id="PF06580">
    <property type="entry name" value="His_kinase"/>
    <property type="match status" value="1"/>
</dbReference>
<sequence>MKVTTVLTHLAGILFFLSIPLVFSPELRLGLEIQRELLGYSLMVGFFYLNYLVLIPQLYFKKKYIWFIVAILGCYFFITFLPQLLIPFADRFEMRPGRPAPPPGMERPLNPALIRHLSHTVFSFFLVVFVSLAMRINRKLKATEQERVQTELSLLKAQVNPHFLFNTLNSIYSLALEKSDMTADAIVKLSGMMRYVLHDAQQDVVSLSREVESLSDYIDLQMIRWENSVNVDYRVSGETDGKYIAPVILQPFIENAFKHGVSTEAETQINIMIIIEGEQLKLSVENEKVKLTNQHEERSGMGIENTRLRLNLIYPSVHTLTITENEHTFQVALTLKLKTGNA</sequence>
<dbReference type="PANTHER" id="PTHR34220">
    <property type="entry name" value="SENSOR HISTIDINE KINASE YPDA"/>
    <property type="match status" value="1"/>
</dbReference>
<dbReference type="GO" id="GO:0000155">
    <property type="term" value="F:phosphorelay sensor kinase activity"/>
    <property type="evidence" value="ECO:0007669"/>
    <property type="project" value="InterPro"/>
</dbReference>
<dbReference type="AlphaFoldDB" id="A0AA49GJ93"/>
<dbReference type="Gene3D" id="3.30.565.10">
    <property type="entry name" value="Histidine kinase-like ATPase, C-terminal domain"/>
    <property type="match status" value="1"/>
</dbReference>
<name>A0AA49GJ93_9BACT</name>
<dbReference type="InterPro" id="IPR050640">
    <property type="entry name" value="Bact_2-comp_sensor_kinase"/>
</dbReference>
<evidence type="ECO:0000256" key="1">
    <source>
        <dbReference type="SAM" id="Phobius"/>
    </source>
</evidence>